<dbReference type="SMART" id="SM00453">
    <property type="entry name" value="WSN"/>
    <property type="match status" value="1"/>
</dbReference>
<dbReference type="InParanoid" id="E3MHF9"/>
<dbReference type="CTD" id="9803158"/>
<evidence type="ECO:0000256" key="1">
    <source>
        <dbReference type="SAM" id="MobiDB-lite"/>
    </source>
</evidence>
<feature type="domain" description="Domain of unknown function WSN" evidence="3">
    <location>
        <begin position="57"/>
        <end position="125"/>
    </location>
</feature>
<sequence>MKLLVIASLLAISISSAYAPRHIGNRPRYQRATNYDFPYKQAGLDEMSFANGVSQNEDFNSIIQKLSMTARVVSALSLQKGLSDGSIPVDDVIAELLNIESADLKGLETFDKKKVDDFVNNIYGMKLDDKSKTLDEGFRDVFMIRKIWTEIGGEKGLDGLPDDATYKELESLKKLDTTPLASLPLDRLITQLSTFSSLNEQAIGTLKSELSSILNSIDKLAASSDFPKYIATLDRLKPIGSFAQMADLYNTLPIFMAEYSKIKVNSAVLNFKNLKAMFPSFESDSSTKTMSSIITSRLFANSMTRAHSAGFVNGFKDLRYLKDDVKNQWLLKQIDPSIDVKRLGQFDQLEGFMNELDEKWMKISTQNAYDTAKRLAGAHTLLNFQTSFELIESHLKTVMETVEKCKTNKRWINEVPIELNRILEKAGILNNKLTTLSFINSMANQMKESINRLSKNTSPDNVLMISQFLQGLKSQLTIVTSAPAFKDVDMEMSHVVLISGIKSHPWTQPYIDSFNKIKELGSDFDEVAQAAMAVIEVRELIKAGDVSDVMKEVTLALFDSSASLASIRKKLDTWKADGNGVDKNLARNLKDLPQLSKSFGEGINSLVMAKRASEKEAEFKNFVESGHSVRTGVETWADKQLEKEFSELWGDFDGTSTKIVLILTAINGWTGGLKVAKNWNLPDYASIFTEFPKIDDVILDTDNRIDAANRFDKRQYAGNLKEGVPKFKKSLLELSKLDLKFSRFQSSVHQMPTTLMEMSEKLRNPNKIDETDTEEEMVNNDSEKRRRLENLLKEDKMEDGPNYGSSNFEFGKLAMIFLVIQL</sequence>
<dbReference type="PANTHER" id="PTHR31227">
    <property type="entry name" value="PROTEIN CBG15697"/>
    <property type="match status" value="1"/>
</dbReference>
<dbReference type="STRING" id="31234.E3MHF9"/>
<keyword evidence="5" id="KW-1185">Reference proteome</keyword>
<evidence type="ECO:0000313" key="5">
    <source>
        <dbReference type="Proteomes" id="UP000008281"/>
    </source>
</evidence>
<feature type="signal peptide" evidence="2">
    <location>
        <begin position="1"/>
        <end position="19"/>
    </location>
</feature>
<dbReference type="AlphaFoldDB" id="E3MHF9"/>
<dbReference type="PANTHER" id="PTHR31227:SF1">
    <property type="entry name" value="DOMAIN OF UNKNOWN FUNCTION WSN DOMAIN-CONTAINING PROTEIN"/>
    <property type="match status" value="1"/>
</dbReference>
<dbReference type="OrthoDB" id="5876120at2759"/>
<dbReference type="HOGENOM" id="CLU_010019_0_0_1"/>
<evidence type="ECO:0000256" key="2">
    <source>
        <dbReference type="SAM" id="SignalP"/>
    </source>
</evidence>
<name>E3MHF9_CAERE</name>
<dbReference type="InterPro" id="IPR003125">
    <property type="entry name" value="WSN"/>
</dbReference>
<dbReference type="GeneID" id="9803158"/>
<dbReference type="KEGG" id="crq:GCK72_016885"/>
<feature type="chain" id="PRO_5003175781" description="Domain of unknown function WSN domain-containing protein" evidence="2">
    <location>
        <begin position="20"/>
        <end position="822"/>
    </location>
</feature>
<protein>
    <recommendedName>
        <fullName evidence="3">Domain of unknown function WSN domain-containing protein</fullName>
    </recommendedName>
</protein>
<reference evidence="4" key="1">
    <citation type="submission" date="2007-07" db="EMBL/GenBank/DDBJ databases">
        <title>PCAP assembly of the Caenorhabditis remanei genome.</title>
        <authorList>
            <consortium name="The Caenorhabditis remanei Sequencing Consortium"/>
            <person name="Wilson R.K."/>
        </authorList>
    </citation>
    <scope>NUCLEOTIDE SEQUENCE [LARGE SCALE GENOMIC DNA]</scope>
    <source>
        <strain evidence="4">PB4641</strain>
    </source>
</reference>
<dbReference type="RefSeq" id="XP_003104363.2">
    <property type="nucleotide sequence ID" value="XM_003104315.2"/>
</dbReference>
<accession>E3MHF9</accession>
<dbReference type="FunCoup" id="E3MHF9">
    <property type="interactions" value="3"/>
</dbReference>
<gene>
    <name evidence="4" type="ORF">CRE_22827</name>
</gene>
<dbReference type="eggNOG" id="ENOG502QSI5">
    <property type="taxonomic scope" value="Eukaryota"/>
</dbReference>
<dbReference type="OMA" id="IIVECEH"/>
<dbReference type="EMBL" id="DS268445">
    <property type="protein sequence ID" value="EFP01964.1"/>
    <property type="molecule type" value="Genomic_DNA"/>
</dbReference>
<organism evidence="5">
    <name type="scientific">Caenorhabditis remanei</name>
    <name type="common">Caenorhabditis vulgaris</name>
    <dbReference type="NCBI Taxonomy" id="31234"/>
    <lineage>
        <taxon>Eukaryota</taxon>
        <taxon>Metazoa</taxon>
        <taxon>Ecdysozoa</taxon>
        <taxon>Nematoda</taxon>
        <taxon>Chromadorea</taxon>
        <taxon>Rhabditida</taxon>
        <taxon>Rhabditina</taxon>
        <taxon>Rhabditomorpha</taxon>
        <taxon>Rhabditoidea</taxon>
        <taxon>Rhabditidae</taxon>
        <taxon>Peloderinae</taxon>
        <taxon>Caenorhabditis</taxon>
    </lineage>
</organism>
<dbReference type="Proteomes" id="UP000008281">
    <property type="component" value="Unassembled WGS sequence"/>
</dbReference>
<keyword evidence="2" id="KW-0732">Signal</keyword>
<proteinExistence type="predicted"/>
<evidence type="ECO:0000259" key="3">
    <source>
        <dbReference type="SMART" id="SM00453"/>
    </source>
</evidence>
<dbReference type="Pfam" id="PF02206">
    <property type="entry name" value="WSN"/>
    <property type="match status" value="1"/>
</dbReference>
<feature type="region of interest" description="Disordered" evidence="1">
    <location>
        <begin position="766"/>
        <end position="785"/>
    </location>
</feature>
<evidence type="ECO:0000313" key="4">
    <source>
        <dbReference type="EMBL" id="EFP01964.1"/>
    </source>
</evidence>